<dbReference type="InterPro" id="IPR036388">
    <property type="entry name" value="WH-like_DNA-bd_sf"/>
</dbReference>
<dbReference type="AlphaFoldDB" id="A0A290QBJ7"/>
<evidence type="ECO:0000313" key="6">
    <source>
        <dbReference type="Proteomes" id="UP000217265"/>
    </source>
</evidence>
<protein>
    <submittedName>
        <fullName evidence="5">CopY/TcrY family copper transport repressor</fullName>
    </submittedName>
</protein>
<sequence>MPPKISSAEWEVMNVVWDRHPITALEVFSALPNDKEWAQKTVNTFLTRLVDKGVLGTTKEGKANVYSPLMAREECVQVESASFLQRVFQGAAGSLVLHFCENSNLTAEEITELERLLKSKKGKK</sequence>
<keyword evidence="2" id="KW-0805">Transcription regulation</keyword>
<accession>A0A290QBJ7</accession>
<keyword evidence="6" id="KW-1185">Reference proteome</keyword>
<dbReference type="GO" id="GO:0003677">
    <property type="term" value="F:DNA binding"/>
    <property type="evidence" value="ECO:0007669"/>
    <property type="project" value="UniProtKB-KW"/>
</dbReference>
<dbReference type="EMBL" id="CP023344">
    <property type="protein sequence ID" value="ATC62688.1"/>
    <property type="molecule type" value="Genomic_DNA"/>
</dbReference>
<evidence type="ECO:0000256" key="1">
    <source>
        <dbReference type="ARBA" id="ARBA00011046"/>
    </source>
</evidence>
<evidence type="ECO:0000256" key="4">
    <source>
        <dbReference type="ARBA" id="ARBA00023163"/>
    </source>
</evidence>
<evidence type="ECO:0000256" key="3">
    <source>
        <dbReference type="ARBA" id="ARBA00023125"/>
    </source>
</evidence>
<keyword evidence="4" id="KW-0804">Transcription</keyword>
<dbReference type="Gene3D" id="1.10.4040.10">
    <property type="entry name" value="Penicillinase repressor domain"/>
    <property type="match status" value="1"/>
</dbReference>
<name>A0A290QBJ7_9BACT</name>
<dbReference type="InterPro" id="IPR036390">
    <property type="entry name" value="WH_DNA-bd_sf"/>
</dbReference>
<comment type="similarity">
    <text evidence="1">Belongs to the BlaI transcriptional regulatory family.</text>
</comment>
<dbReference type="Gene3D" id="1.10.10.10">
    <property type="entry name" value="Winged helix-like DNA-binding domain superfamily/Winged helix DNA-binding domain"/>
    <property type="match status" value="1"/>
</dbReference>
<dbReference type="Proteomes" id="UP000217265">
    <property type="component" value="Chromosome"/>
</dbReference>
<proteinExistence type="inferred from homology"/>
<evidence type="ECO:0000256" key="2">
    <source>
        <dbReference type="ARBA" id="ARBA00023015"/>
    </source>
</evidence>
<evidence type="ECO:0000313" key="5">
    <source>
        <dbReference type="EMBL" id="ATC62688.1"/>
    </source>
</evidence>
<dbReference type="PIRSF" id="PIRSF019455">
    <property type="entry name" value="CopR_AtkY"/>
    <property type="match status" value="1"/>
</dbReference>
<dbReference type="RefSeq" id="WP_096054323.1">
    <property type="nucleotide sequence ID" value="NZ_CP023344.1"/>
</dbReference>
<dbReference type="GO" id="GO:0045892">
    <property type="term" value="P:negative regulation of DNA-templated transcription"/>
    <property type="evidence" value="ECO:0007669"/>
    <property type="project" value="InterPro"/>
</dbReference>
<keyword evidence="3" id="KW-0238">DNA-binding</keyword>
<dbReference type="InterPro" id="IPR005650">
    <property type="entry name" value="BlaI_family"/>
</dbReference>
<organism evidence="5 6">
    <name type="scientific">Nibricoccus aquaticus</name>
    <dbReference type="NCBI Taxonomy" id="2576891"/>
    <lineage>
        <taxon>Bacteria</taxon>
        <taxon>Pseudomonadati</taxon>
        <taxon>Verrucomicrobiota</taxon>
        <taxon>Opitutia</taxon>
        <taxon>Opitutales</taxon>
        <taxon>Opitutaceae</taxon>
        <taxon>Nibricoccus</taxon>
    </lineage>
</organism>
<dbReference type="Pfam" id="PF03965">
    <property type="entry name" value="Penicillinase_R"/>
    <property type="match status" value="1"/>
</dbReference>
<dbReference type="OrthoDB" id="9795583at2"/>
<dbReference type="SUPFAM" id="SSF46785">
    <property type="entry name" value="Winged helix' DNA-binding domain"/>
    <property type="match status" value="1"/>
</dbReference>
<gene>
    <name evidence="5" type="ORF">CMV30_01170</name>
</gene>
<dbReference type="KEGG" id="vbh:CMV30_01170"/>
<reference evidence="5 6" key="1">
    <citation type="submission" date="2017-09" db="EMBL/GenBank/DDBJ databases">
        <title>Complete genome sequence of Verrucomicrobial strain HZ-65, isolated from freshwater.</title>
        <authorList>
            <person name="Choi A."/>
        </authorList>
    </citation>
    <scope>NUCLEOTIDE SEQUENCE [LARGE SCALE GENOMIC DNA]</scope>
    <source>
        <strain evidence="5 6">HZ-65</strain>
    </source>
</reference>